<sequence>MSKMEGLFRIDVDTLNAGGFAPDVLNMALHWGILVPVEKCEHNRYMKHPDPDSDFAVGTIDWCEGAGLEDVNDERQEA</sequence>
<protein>
    <submittedName>
        <fullName evidence="1">Uncharacterized protein</fullName>
    </submittedName>
</protein>
<dbReference type="AlphaFoldDB" id="A0A0F9LQN0"/>
<gene>
    <name evidence="1" type="ORF">LCGC14_1248830</name>
</gene>
<proteinExistence type="predicted"/>
<comment type="caution">
    <text evidence="1">The sequence shown here is derived from an EMBL/GenBank/DDBJ whole genome shotgun (WGS) entry which is preliminary data.</text>
</comment>
<organism evidence="1">
    <name type="scientific">marine sediment metagenome</name>
    <dbReference type="NCBI Taxonomy" id="412755"/>
    <lineage>
        <taxon>unclassified sequences</taxon>
        <taxon>metagenomes</taxon>
        <taxon>ecological metagenomes</taxon>
    </lineage>
</organism>
<reference evidence="1" key="1">
    <citation type="journal article" date="2015" name="Nature">
        <title>Complex archaea that bridge the gap between prokaryotes and eukaryotes.</title>
        <authorList>
            <person name="Spang A."/>
            <person name="Saw J.H."/>
            <person name="Jorgensen S.L."/>
            <person name="Zaremba-Niedzwiedzka K."/>
            <person name="Martijn J."/>
            <person name="Lind A.E."/>
            <person name="van Eijk R."/>
            <person name="Schleper C."/>
            <person name="Guy L."/>
            <person name="Ettema T.J."/>
        </authorList>
    </citation>
    <scope>NUCLEOTIDE SEQUENCE</scope>
</reference>
<dbReference type="EMBL" id="LAZR01006818">
    <property type="protein sequence ID" value="KKM89416.1"/>
    <property type="molecule type" value="Genomic_DNA"/>
</dbReference>
<evidence type="ECO:0000313" key="1">
    <source>
        <dbReference type="EMBL" id="KKM89416.1"/>
    </source>
</evidence>
<name>A0A0F9LQN0_9ZZZZ</name>
<accession>A0A0F9LQN0</accession>